<organism evidence="2 3">
    <name type="scientific">Reichenbachiella faecimaris</name>
    <dbReference type="NCBI Taxonomy" id="692418"/>
    <lineage>
        <taxon>Bacteria</taxon>
        <taxon>Pseudomonadati</taxon>
        <taxon>Bacteroidota</taxon>
        <taxon>Cytophagia</taxon>
        <taxon>Cytophagales</taxon>
        <taxon>Reichenbachiellaceae</taxon>
        <taxon>Reichenbachiella</taxon>
    </lineage>
</organism>
<evidence type="ECO:0000313" key="2">
    <source>
        <dbReference type="EMBL" id="SMD35338.1"/>
    </source>
</evidence>
<accession>A0A1W2GG51</accession>
<reference evidence="2 3" key="1">
    <citation type="submission" date="2017-04" db="EMBL/GenBank/DDBJ databases">
        <authorList>
            <person name="Afonso C.L."/>
            <person name="Miller P.J."/>
            <person name="Scott M.A."/>
            <person name="Spackman E."/>
            <person name="Goraichik I."/>
            <person name="Dimitrov K.M."/>
            <person name="Suarez D.L."/>
            <person name="Swayne D.E."/>
        </authorList>
    </citation>
    <scope>NUCLEOTIDE SEQUENCE [LARGE SCALE GENOMIC DNA]</scope>
    <source>
        <strain evidence="2 3">DSM 26133</strain>
    </source>
</reference>
<feature type="domain" description="DUF6089" evidence="1">
    <location>
        <begin position="45"/>
        <end position="173"/>
    </location>
</feature>
<evidence type="ECO:0000313" key="3">
    <source>
        <dbReference type="Proteomes" id="UP000192472"/>
    </source>
</evidence>
<sequence>MVCATDSFGQKRRYGYNKSRNKKYSNYSGGRTSYRGVGNTNYWTVGASINVLNYYGDLSPNNKRFSTNYGETKFGFGITGSRMVYPGIFLRAGYNYGVIEGDDFDNGDENSDDASLYGRYLRNLHFRNKIHELSIGFEADMIPNNGGVRGRFPINPYLFAGVAVIAHSPEAIAPATDQAGNPLDEAGQWVKLRELGTEGQNIDSVGADPYGKFAFVIPVGLGLKIKLHHNLDLNFELGLRYLFTDYLDDVSNSYIDLDLFGDDNLARAMSERGAETTHAPTGADRGLNPTVGAGDISTTSPYTHGSGYTPNFENSRGGSEQNDFFLTTQIRLVYIFDQKGATRGKFR</sequence>
<protein>
    <recommendedName>
        <fullName evidence="1">DUF6089 domain-containing protein</fullName>
    </recommendedName>
</protein>
<evidence type="ECO:0000259" key="1">
    <source>
        <dbReference type="Pfam" id="PF19573"/>
    </source>
</evidence>
<proteinExistence type="predicted"/>
<gene>
    <name evidence="2" type="ORF">SAMN04488029_2460</name>
</gene>
<dbReference type="STRING" id="692418.SAMN04488029_2460"/>
<dbReference type="Proteomes" id="UP000192472">
    <property type="component" value="Unassembled WGS sequence"/>
</dbReference>
<dbReference type="EMBL" id="FWYF01000002">
    <property type="protein sequence ID" value="SMD35338.1"/>
    <property type="molecule type" value="Genomic_DNA"/>
</dbReference>
<dbReference type="Pfam" id="PF19573">
    <property type="entry name" value="DUF6089"/>
    <property type="match status" value="1"/>
</dbReference>
<name>A0A1W2GG51_REIFA</name>
<dbReference type="AlphaFoldDB" id="A0A1W2GG51"/>
<dbReference type="InterPro" id="IPR045743">
    <property type="entry name" value="DUF6089"/>
</dbReference>
<keyword evidence="3" id="KW-1185">Reference proteome</keyword>